<evidence type="ECO:0000256" key="1">
    <source>
        <dbReference type="SAM" id="MobiDB-lite"/>
    </source>
</evidence>
<dbReference type="EMBL" id="CAMXCT010000331">
    <property type="protein sequence ID" value="CAI3977258.1"/>
    <property type="molecule type" value="Genomic_DNA"/>
</dbReference>
<sequence>MAKKCSHPATSRCYVLVVLPGIFLDWKREISHRSPRTFCDLVAISYDLVIMGRIGDIIGPSLPGQERTIPVPKIDDPMPFPHVVRFVALRCFEPARFFAMAGQSCSLPEASGPNRSASEEANPPWIQRRTQEYIDAAVALVNAANGNANGRAMDVIPKALRVAGLASQLPGERAEEANRRERPWPSDLMKFAMGAEMFGTELSQGVHHLILGPNLRYPPRAPQGPAVCRCLGHADGSTSETSSLADGCQCSNSRVSAAMEAFLDHMGMRKNRRCKQRALLTWRTPEGSEEQSGSEDSEMKGKIEALAKQTRRWS</sequence>
<gene>
    <name evidence="2" type="ORF">C1SCF055_LOCUS5411</name>
</gene>
<feature type="compositionally biased region" description="Acidic residues" evidence="1">
    <location>
        <begin position="287"/>
        <end position="296"/>
    </location>
</feature>
<evidence type="ECO:0000313" key="3">
    <source>
        <dbReference type="EMBL" id="CAL1130633.1"/>
    </source>
</evidence>
<dbReference type="AlphaFoldDB" id="A0A9P1BRQ0"/>
<feature type="region of interest" description="Disordered" evidence="1">
    <location>
        <begin position="282"/>
        <end position="314"/>
    </location>
</feature>
<keyword evidence="4" id="KW-1185">Reference proteome</keyword>
<dbReference type="EMBL" id="CAMXCT030000331">
    <property type="protein sequence ID" value="CAL4764570.1"/>
    <property type="molecule type" value="Genomic_DNA"/>
</dbReference>
<reference evidence="2" key="1">
    <citation type="submission" date="2022-10" db="EMBL/GenBank/DDBJ databases">
        <authorList>
            <person name="Chen Y."/>
            <person name="Dougan E. K."/>
            <person name="Chan C."/>
            <person name="Rhodes N."/>
            <person name="Thang M."/>
        </authorList>
    </citation>
    <scope>NUCLEOTIDE SEQUENCE</scope>
</reference>
<comment type="caution">
    <text evidence="2">The sequence shown here is derived from an EMBL/GenBank/DDBJ whole genome shotgun (WGS) entry which is preliminary data.</text>
</comment>
<dbReference type="Proteomes" id="UP001152797">
    <property type="component" value="Unassembled WGS sequence"/>
</dbReference>
<evidence type="ECO:0000313" key="4">
    <source>
        <dbReference type="Proteomes" id="UP001152797"/>
    </source>
</evidence>
<protein>
    <submittedName>
        <fullName evidence="2">Uncharacterized protein</fullName>
    </submittedName>
</protein>
<organism evidence="2">
    <name type="scientific">Cladocopium goreaui</name>
    <dbReference type="NCBI Taxonomy" id="2562237"/>
    <lineage>
        <taxon>Eukaryota</taxon>
        <taxon>Sar</taxon>
        <taxon>Alveolata</taxon>
        <taxon>Dinophyceae</taxon>
        <taxon>Suessiales</taxon>
        <taxon>Symbiodiniaceae</taxon>
        <taxon>Cladocopium</taxon>
    </lineage>
</organism>
<reference evidence="3" key="2">
    <citation type="submission" date="2024-04" db="EMBL/GenBank/DDBJ databases">
        <authorList>
            <person name="Chen Y."/>
            <person name="Shah S."/>
            <person name="Dougan E. K."/>
            <person name="Thang M."/>
            <person name="Chan C."/>
        </authorList>
    </citation>
    <scope>NUCLEOTIDE SEQUENCE [LARGE SCALE GENOMIC DNA]</scope>
</reference>
<name>A0A9P1BRQ0_9DINO</name>
<dbReference type="EMBL" id="CAMXCT020000331">
    <property type="protein sequence ID" value="CAL1130633.1"/>
    <property type="molecule type" value="Genomic_DNA"/>
</dbReference>
<proteinExistence type="predicted"/>
<evidence type="ECO:0000313" key="2">
    <source>
        <dbReference type="EMBL" id="CAI3977258.1"/>
    </source>
</evidence>
<accession>A0A9P1BRQ0</accession>